<keyword evidence="10" id="KW-0677">Repeat</keyword>
<comment type="similarity">
    <text evidence="2">Belongs to the Ca(2+):cation antiporter (CaCA) (TC 2.A.19) family. SLC8 subfamily.</text>
</comment>
<keyword evidence="3" id="KW-0813">Transport</keyword>
<keyword evidence="23" id="KW-1185">Reference proteome</keyword>
<evidence type="ECO:0000256" key="1">
    <source>
        <dbReference type="ARBA" id="ARBA00004651"/>
    </source>
</evidence>
<dbReference type="GO" id="GO:0042383">
    <property type="term" value="C:sarcolemma"/>
    <property type="evidence" value="ECO:0007669"/>
    <property type="project" value="TreeGrafter"/>
</dbReference>
<dbReference type="InterPro" id="IPR044880">
    <property type="entry name" value="NCX_ion-bd_dom_sf"/>
</dbReference>
<evidence type="ECO:0000256" key="14">
    <source>
        <dbReference type="ARBA" id="ARBA00023053"/>
    </source>
</evidence>
<feature type="transmembrane region" description="Helical" evidence="20">
    <location>
        <begin position="262"/>
        <end position="282"/>
    </location>
</feature>
<dbReference type="InterPro" id="IPR051171">
    <property type="entry name" value="CaCA"/>
</dbReference>
<dbReference type="GO" id="GO:0046872">
    <property type="term" value="F:metal ion binding"/>
    <property type="evidence" value="ECO:0007669"/>
    <property type="project" value="UniProtKB-KW"/>
</dbReference>
<evidence type="ECO:0000256" key="5">
    <source>
        <dbReference type="ARBA" id="ARBA00022475"/>
    </source>
</evidence>
<evidence type="ECO:0000256" key="11">
    <source>
        <dbReference type="ARBA" id="ARBA00022837"/>
    </source>
</evidence>
<evidence type="ECO:0000256" key="10">
    <source>
        <dbReference type="ARBA" id="ARBA00022737"/>
    </source>
</evidence>
<dbReference type="PRINTS" id="PR01259">
    <property type="entry name" value="NACAEXCHNGR"/>
</dbReference>
<evidence type="ECO:0000256" key="9">
    <source>
        <dbReference type="ARBA" id="ARBA00022729"/>
    </source>
</evidence>
<dbReference type="Gene3D" id="1.20.1420.30">
    <property type="entry name" value="NCX, central ion-binding region"/>
    <property type="match status" value="1"/>
</dbReference>
<accession>A0A9D3QHT0</accession>
<keyword evidence="16 20" id="KW-0472">Membrane</keyword>
<proteinExistence type="inferred from homology"/>
<dbReference type="GO" id="GO:0098794">
    <property type="term" value="C:postsynapse"/>
    <property type="evidence" value="ECO:0007669"/>
    <property type="project" value="TreeGrafter"/>
</dbReference>
<dbReference type="AlphaFoldDB" id="A0A9D3QHT0"/>
<dbReference type="Pfam" id="PF01699">
    <property type="entry name" value="Na_Ca_ex"/>
    <property type="match status" value="1"/>
</dbReference>
<reference evidence="22" key="1">
    <citation type="submission" date="2021-01" db="EMBL/GenBank/DDBJ databases">
        <authorList>
            <person name="Zahm M."/>
            <person name="Roques C."/>
            <person name="Cabau C."/>
            <person name="Klopp C."/>
            <person name="Donnadieu C."/>
            <person name="Jouanno E."/>
            <person name="Lampietro C."/>
            <person name="Louis A."/>
            <person name="Herpin A."/>
            <person name="Echchiki A."/>
            <person name="Berthelot C."/>
            <person name="Parey E."/>
            <person name="Roest-Crollius H."/>
            <person name="Braasch I."/>
            <person name="Postlethwait J."/>
            <person name="Bobe J."/>
            <person name="Montfort J."/>
            <person name="Bouchez O."/>
            <person name="Begum T."/>
            <person name="Mejri S."/>
            <person name="Adams A."/>
            <person name="Chen W.-J."/>
            <person name="Guiguen Y."/>
        </authorList>
    </citation>
    <scope>NUCLEOTIDE SEQUENCE</scope>
    <source>
        <strain evidence="22">YG-15Mar2019-1</strain>
        <tissue evidence="22">Brain</tissue>
    </source>
</reference>
<feature type="transmembrane region" description="Helical" evidence="20">
    <location>
        <begin position="230"/>
        <end position="250"/>
    </location>
</feature>
<evidence type="ECO:0000256" key="15">
    <source>
        <dbReference type="ARBA" id="ARBA00023065"/>
    </source>
</evidence>
<evidence type="ECO:0000256" key="12">
    <source>
        <dbReference type="ARBA" id="ARBA00022860"/>
    </source>
</evidence>
<dbReference type="InterPro" id="IPR004836">
    <property type="entry name" value="Na_Ca_Ex"/>
</dbReference>
<evidence type="ECO:0000256" key="3">
    <source>
        <dbReference type="ARBA" id="ARBA00022448"/>
    </source>
</evidence>
<keyword evidence="14" id="KW-0915">Sodium</keyword>
<keyword evidence="6" id="KW-0109">Calcium transport</keyword>
<dbReference type="Gene3D" id="2.60.40.2030">
    <property type="match status" value="1"/>
</dbReference>
<dbReference type="EMBL" id="JAFDVH010000001">
    <property type="protein sequence ID" value="KAG7492945.1"/>
    <property type="molecule type" value="Genomic_DNA"/>
</dbReference>
<dbReference type="FunFam" id="1.20.1420.30:FF:000003">
    <property type="entry name" value="sodium/calcium exchanger 1 isoform X1"/>
    <property type="match status" value="1"/>
</dbReference>
<evidence type="ECO:0000256" key="13">
    <source>
        <dbReference type="ARBA" id="ARBA00022989"/>
    </source>
</evidence>
<evidence type="ECO:0000256" key="7">
    <source>
        <dbReference type="ARBA" id="ARBA00022692"/>
    </source>
</evidence>
<gene>
    <name evidence="22" type="ORF">MATL_G00019700</name>
</gene>
<comment type="subcellular location">
    <subcellularLocation>
        <location evidence="1">Cell membrane</location>
        <topology evidence="1">Multi-pass membrane protein</topology>
    </subcellularLocation>
</comment>
<keyword evidence="11" id="KW-0106">Calcium</keyword>
<dbReference type="InterPro" id="IPR038081">
    <property type="entry name" value="CalX-like_sf"/>
</dbReference>
<keyword evidence="7 20" id="KW-0812">Transmembrane</keyword>
<sequence>MVARKTISVRILDREEYDKHSYFYVELQEPEWKRPWTEGEEPLSVKEEEERRIAEMGRPMLGEHTKLEVVIEESYEFKNTVDKLIKKTNLALLVGTNSWRDQFIEAITVSAGEDDDDDECGEEKLPSCFDYVMHFLTVFWKVLFAFVPPTDYWNGWACFVVSICMIGLLTAFIGDLASHFGCTIGLKDSVTAVVFVALGTSVPDTFASKVAAIQDQYADASIGNVTGSNAVNVFLGIGVAWSIAAIYHHIHGKKFEVDPGTLAFSVTLFTIFAFIAVGVLMYRRRPEIGGELGGPRTPKIVTSMLFFSLWLMYILFSSLEAYCHVKGF</sequence>
<dbReference type="PANTHER" id="PTHR11878">
    <property type="entry name" value="SODIUM/CALCIUM EXCHANGER"/>
    <property type="match status" value="1"/>
</dbReference>
<evidence type="ECO:0000256" key="2">
    <source>
        <dbReference type="ARBA" id="ARBA00007489"/>
    </source>
</evidence>
<dbReference type="GO" id="GO:0005516">
    <property type="term" value="F:calmodulin binding"/>
    <property type="evidence" value="ECO:0007669"/>
    <property type="project" value="UniProtKB-KW"/>
</dbReference>
<dbReference type="GO" id="GO:0098703">
    <property type="term" value="P:calcium ion import across plasma membrane"/>
    <property type="evidence" value="ECO:0007669"/>
    <property type="project" value="TreeGrafter"/>
</dbReference>
<comment type="caution">
    <text evidence="22">The sequence shown here is derived from an EMBL/GenBank/DDBJ whole genome shotgun (WGS) entry which is preliminary data.</text>
</comment>
<evidence type="ECO:0000256" key="20">
    <source>
        <dbReference type="SAM" id="Phobius"/>
    </source>
</evidence>
<evidence type="ECO:0000256" key="4">
    <source>
        <dbReference type="ARBA" id="ARBA00022449"/>
    </source>
</evidence>
<keyword evidence="8" id="KW-0479">Metal-binding</keyword>
<feature type="domain" description="Sodium/calcium exchanger membrane region" evidence="21">
    <location>
        <begin position="155"/>
        <end position="317"/>
    </location>
</feature>
<evidence type="ECO:0000259" key="21">
    <source>
        <dbReference type="Pfam" id="PF01699"/>
    </source>
</evidence>
<name>A0A9D3QHT0_MEGAT</name>
<feature type="transmembrane region" description="Helical" evidence="20">
    <location>
        <begin position="153"/>
        <end position="177"/>
    </location>
</feature>
<dbReference type="PANTHER" id="PTHR11878:SF6">
    <property type="entry name" value="SODIUM_CALCIUM EXCHANGER 1"/>
    <property type="match status" value="1"/>
</dbReference>
<evidence type="ECO:0000256" key="17">
    <source>
        <dbReference type="ARBA" id="ARBA00023180"/>
    </source>
</evidence>
<dbReference type="Proteomes" id="UP001046870">
    <property type="component" value="Chromosome 1"/>
</dbReference>
<keyword evidence="4" id="KW-0050">Antiport</keyword>
<dbReference type="InterPro" id="IPR004837">
    <property type="entry name" value="NaCa_Exmemb"/>
</dbReference>
<evidence type="ECO:0000256" key="18">
    <source>
        <dbReference type="ARBA" id="ARBA00023201"/>
    </source>
</evidence>
<dbReference type="GO" id="GO:0030424">
    <property type="term" value="C:axon"/>
    <property type="evidence" value="ECO:0007669"/>
    <property type="project" value="TreeGrafter"/>
</dbReference>
<comment type="catalytic activity">
    <reaction evidence="19">
        <text>Ca(2+)(in) + 3 Na(+)(out) = Ca(2+)(out) + 3 Na(+)(in)</text>
        <dbReference type="Rhea" id="RHEA:69955"/>
        <dbReference type="ChEBI" id="CHEBI:29101"/>
        <dbReference type="ChEBI" id="CHEBI:29108"/>
    </reaction>
</comment>
<keyword evidence="12" id="KW-0112">Calmodulin-binding</keyword>
<protein>
    <recommendedName>
        <fullName evidence="21">Sodium/calcium exchanger membrane region domain-containing protein</fullName>
    </recommendedName>
</protein>
<evidence type="ECO:0000256" key="16">
    <source>
        <dbReference type="ARBA" id="ARBA00023136"/>
    </source>
</evidence>
<dbReference type="OrthoDB" id="418484at2759"/>
<dbReference type="GO" id="GO:0005432">
    <property type="term" value="F:calcium:sodium antiporter activity"/>
    <property type="evidence" value="ECO:0007669"/>
    <property type="project" value="InterPro"/>
</dbReference>
<evidence type="ECO:0000256" key="8">
    <source>
        <dbReference type="ARBA" id="ARBA00022723"/>
    </source>
</evidence>
<evidence type="ECO:0000256" key="6">
    <source>
        <dbReference type="ARBA" id="ARBA00022568"/>
    </source>
</evidence>
<keyword evidence="13 20" id="KW-1133">Transmembrane helix</keyword>
<feature type="transmembrane region" description="Helical" evidence="20">
    <location>
        <begin position="303"/>
        <end position="322"/>
    </location>
</feature>
<keyword evidence="9" id="KW-0732">Signal</keyword>
<keyword evidence="5" id="KW-1003">Cell membrane</keyword>
<keyword evidence="15" id="KW-0406">Ion transport</keyword>
<keyword evidence="18" id="KW-0739">Sodium transport</keyword>
<dbReference type="SUPFAM" id="SSF141072">
    <property type="entry name" value="CalX-like"/>
    <property type="match status" value="1"/>
</dbReference>
<keyword evidence="17" id="KW-0325">Glycoprotein</keyword>
<evidence type="ECO:0000313" key="22">
    <source>
        <dbReference type="EMBL" id="KAG7492945.1"/>
    </source>
</evidence>
<evidence type="ECO:0000313" key="23">
    <source>
        <dbReference type="Proteomes" id="UP001046870"/>
    </source>
</evidence>
<organism evidence="22 23">
    <name type="scientific">Megalops atlanticus</name>
    <name type="common">Tarpon</name>
    <name type="synonym">Clupea gigantea</name>
    <dbReference type="NCBI Taxonomy" id="7932"/>
    <lineage>
        <taxon>Eukaryota</taxon>
        <taxon>Metazoa</taxon>
        <taxon>Chordata</taxon>
        <taxon>Craniata</taxon>
        <taxon>Vertebrata</taxon>
        <taxon>Euteleostomi</taxon>
        <taxon>Actinopterygii</taxon>
        <taxon>Neopterygii</taxon>
        <taxon>Teleostei</taxon>
        <taxon>Elopiformes</taxon>
        <taxon>Megalopidae</taxon>
        <taxon>Megalops</taxon>
    </lineage>
</organism>
<evidence type="ECO:0000256" key="19">
    <source>
        <dbReference type="ARBA" id="ARBA00033667"/>
    </source>
</evidence>